<evidence type="ECO:0000313" key="2">
    <source>
        <dbReference type="Proteomes" id="UP001139981"/>
    </source>
</evidence>
<organism evidence="1 2">
    <name type="scientific">Coemansia aciculifera</name>
    <dbReference type="NCBI Taxonomy" id="417176"/>
    <lineage>
        <taxon>Eukaryota</taxon>
        <taxon>Fungi</taxon>
        <taxon>Fungi incertae sedis</taxon>
        <taxon>Zoopagomycota</taxon>
        <taxon>Kickxellomycotina</taxon>
        <taxon>Kickxellomycetes</taxon>
        <taxon>Kickxellales</taxon>
        <taxon>Kickxellaceae</taxon>
        <taxon>Coemansia</taxon>
    </lineage>
</organism>
<sequence>VEIAVKKLVSDLYRVAHESGADVALASVKPDEKATSTLANPESLVQFYSMPELLR</sequence>
<protein>
    <submittedName>
        <fullName evidence="1">Uncharacterized protein</fullName>
    </submittedName>
</protein>
<accession>A0ACC1LTG3</accession>
<proteinExistence type="predicted"/>
<name>A0ACC1LTG3_9FUNG</name>
<feature type="non-terminal residue" evidence="1">
    <location>
        <position position="1"/>
    </location>
</feature>
<dbReference type="EMBL" id="JANBVB010003364">
    <property type="protein sequence ID" value="KAJ2879213.1"/>
    <property type="molecule type" value="Genomic_DNA"/>
</dbReference>
<keyword evidence="2" id="KW-1185">Reference proteome</keyword>
<reference evidence="1" key="1">
    <citation type="submission" date="2022-07" db="EMBL/GenBank/DDBJ databases">
        <title>Phylogenomic reconstructions and comparative analyses of Kickxellomycotina fungi.</title>
        <authorList>
            <person name="Reynolds N.K."/>
            <person name="Stajich J.E."/>
            <person name="Barry K."/>
            <person name="Grigoriev I.V."/>
            <person name="Crous P."/>
            <person name="Smith M.E."/>
        </authorList>
    </citation>
    <scope>NUCLEOTIDE SEQUENCE</scope>
    <source>
        <strain evidence="1">CBS 190363</strain>
    </source>
</reference>
<dbReference type="Proteomes" id="UP001139981">
    <property type="component" value="Unassembled WGS sequence"/>
</dbReference>
<gene>
    <name evidence="1" type="ORF">IWW38_006159</name>
</gene>
<evidence type="ECO:0000313" key="1">
    <source>
        <dbReference type="EMBL" id="KAJ2879213.1"/>
    </source>
</evidence>
<comment type="caution">
    <text evidence="1">The sequence shown here is derived from an EMBL/GenBank/DDBJ whole genome shotgun (WGS) entry which is preliminary data.</text>
</comment>